<dbReference type="SMART" id="SM00382">
    <property type="entry name" value="AAA"/>
    <property type="match status" value="2"/>
</dbReference>
<evidence type="ECO:0000313" key="6">
    <source>
        <dbReference type="EMBL" id="EAR11450.1"/>
    </source>
</evidence>
<dbReference type="AlphaFoldDB" id="A4B9Z9"/>
<dbReference type="InterPro" id="IPR003439">
    <property type="entry name" value="ABC_transporter-like_ATP-bd"/>
</dbReference>
<dbReference type="PANTHER" id="PTHR19211">
    <property type="entry name" value="ATP-BINDING TRANSPORT PROTEIN-RELATED"/>
    <property type="match status" value="1"/>
</dbReference>
<evidence type="ECO:0000256" key="3">
    <source>
        <dbReference type="ARBA" id="ARBA00022840"/>
    </source>
</evidence>
<keyword evidence="2" id="KW-0547">Nucleotide-binding</keyword>
<dbReference type="SUPFAM" id="SSF52540">
    <property type="entry name" value="P-loop containing nucleoside triphosphate hydrolases"/>
    <property type="match status" value="2"/>
</dbReference>
<feature type="compositionally biased region" description="Basic and acidic residues" evidence="4">
    <location>
        <begin position="271"/>
        <end position="290"/>
    </location>
</feature>
<dbReference type="STRING" id="314283.MED297_21222"/>
<accession>A4B9Z9</accession>
<dbReference type="HOGENOM" id="CLU_000604_36_0_6"/>
<protein>
    <submittedName>
        <fullName evidence="6">Peptide ABC transporter, ATP-binding protein</fullName>
    </submittedName>
</protein>
<dbReference type="OrthoDB" id="9776369at2"/>
<dbReference type="InterPro" id="IPR050611">
    <property type="entry name" value="ABCF"/>
</dbReference>
<organism evidence="6 7">
    <name type="scientific">Reinekea blandensis MED297</name>
    <dbReference type="NCBI Taxonomy" id="314283"/>
    <lineage>
        <taxon>Bacteria</taxon>
        <taxon>Pseudomonadati</taxon>
        <taxon>Pseudomonadota</taxon>
        <taxon>Gammaproteobacteria</taxon>
        <taxon>Oceanospirillales</taxon>
        <taxon>Saccharospirillaceae</taxon>
        <taxon>Reinekea</taxon>
    </lineage>
</organism>
<dbReference type="GO" id="GO:0005524">
    <property type="term" value="F:ATP binding"/>
    <property type="evidence" value="ECO:0007669"/>
    <property type="project" value="UniProtKB-KW"/>
</dbReference>
<name>A4B9Z9_9GAMM</name>
<dbReference type="Pfam" id="PF00005">
    <property type="entry name" value="ABC_tran"/>
    <property type="match status" value="2"/>
</dbReference>
<dbReference type="InterPro" id="IPR003593">
    <property type="entry name" value="AAA+_ATPase"/>
</dbReference>
<comment type="caution">
    <text evidence="6">The sequence shown here is derived from an EMBL/GenBank/DDBJ whole genome shotgun (WGS) entry which is preliminary data.</text>
</comment>
<evidence type="ECO:0000256" key="1">
    <source>
        <dbReference type="ARBA" id="ARBA00022737"/>
    </source>
</evidence>
<dbReference type="Proteomes" id="UP000005953">
    <property type="component" value="Unassembled WGS sequence"/>
</dbReference>
<evidence type="ECO:0000313" key="7">
    <source>
        <dbReference type="Proteomes" id="UP000005953"/>
    </source>
</evidence>
<sequence>MATFLSATDLSFRLSNGDFLFNNISFTTRQSLTAIVGANGVGKSVLARCLAGDLTLDSGSLQSSGDIHYVAQNAPPDPSLSVIALFGLEPALNAAQRIEQGSTESQDFDQAAFWWEQAVEFMAACRTVGLPESLDVRRSVTSFSGGEQFRLMWAAALMARPDLFIFDEPSNHLDRDGREQFFNWLKNEKRPRIVISHDRELLDQVDAILELTPNGMHAHPGTVQEYLKERDQRWQQQQDKLDTARKDKKRQARQLQEALEKQQQRSARGKANAEKTGLDKLLRDGMKEASENSQGQQKLLRQQRRTQADQTLELAEQEREWQEPLALDLPDSALHPQKTVLSLNGLVTGVNQPNHQAISFRLNGAFRLRIEGPNGVGKSVLIKTLLEQYPAIAGHYHRWVPTVYLDQHFHHFDPQKSAIENLLQRQPELTEQEGRERLARIRLRNKKAEVAFGQLSGGEQLKTVLATELLGPVTPQLLLLDEPTNHMDLDSVLALEQALSAYQGALVVISHDEPFVATLRLTHRLRLPEANLIELG</sequence>
<feature type="compositionally biased region" description="Basic and acidic residues" evidence="4">
    <location>
        <begin position="229"/>
        <end position="245"/>
    </location>
</feature>
<dbReference type="Gene3D" id="3.40.50.300">
    <property type="entry name" value="P-loop containing nucleotide triphosphate hydrolases"/>
    <property type="match status" value="2"/>
</dbReference>
<feature type="region of interest" description="Disordered" evidence="4">
    <location>
        <begin position="229"/>
        <end position="309"/>
    </location>
</feature>
<keyword evidence="1" id="KW-0677">Repeat</keyword>
<dbReference type="EMBL" id="AAOE01000001">
    <property type="protein sequence ID" value="EAR11450.1"/>
    <property type="molecule type" value="Genomic_DNA"/>
</dbReference>
<feature type="domain" description="ABC transporter" evidence="5">
    <location>
        <begin position="5"/>
        <end position="239"/>
    </location>
</feature>
<evidence type="ECO:0000256" key="2">
    <source>
        <dbReference type="ARBA" id="ARBA00022741"/>
    </source>
</evidence>
<evidence type="ECO:0000256" key="4">
    <source>
        <dbReference type="SAM" id="MobiDB-lite"/>
    </source>
</evidence>
<keyword evidence="7" id="KW-1185">Reference proteome</keyword>
<dbReference type="PROSITE" id="PS50893">
    <property type="entry name" value="ABC_TRANSPORTER_2"/>
    <property type="match status" value="1"/>
</dbReference>
<evidence type="ECO:0000259" key="5">
    <source>
        <dbReference type="PROSITE" id="PS50893"/>
    </source>
</evidence>
<dbReference type="GO" id="GO:0016887">
    <property type="term" value="F:ATP hydrolysis activity"/>
    <property type="evidence" value="ECO:0007669"/>
    <property type="project" value="InterPro"/>
</dbReference>
<keyword evidence="3 6" id="KW-0067">ATP-binding</keyword>
<gene>
    <name evidence="6" type="ORF">MED297_21222</name>
</gene>
<dbReference type="InterPro" id="IPR027417">
    <property type="entry name" value="P-loop_NTPase"/>
</dbReference>
<proteinExistence type="predicted"/>
<reference evidence="6 7" key="1">
    <citation type="submission" date="2006-02" db="EMBL/GenBank/DDBJ databases">
        <authorList>
            <person name="Pinhassi J."/>
            <person name="Pedros-Alio C."/>
            <person name="Ferriera S."/>
            <person name="Johnson J."/>
            <person name="Kravitz S."/>
            <person name="Halpern A."/>
            <person name="Remington K."/>
            <person name="Beeson K."/>
            <person name="Tran B."/>
            <person name="Rogers Y.-H."/>
            <person name="Friedman R."/>
            <person name="Venter J.C."/>
        </authorList>
    </citation>
    <scope>NUCLEOTIDE SEQUENCE [LARGE SCALE GENOMIC DNA]</scope>
    <source>
        <strain evidence="6 7">MED297</strain>
    </source>
</reference>
<dbReference type="PANTHER" id="PTHR19211:SF6">
    <property type="entry name" value="BLL7188 PROTEIN"/>
    <property type="match status" value="1"/>
</dbReference>